<dbReference type="InParanoid" id="A0A1Q3BQ29"/>
<comment type="caution">
    <text evidence="1">The sequence shown here is derived from an EMBL/GenBank/DDBJ whole genome shotgun (WGS) entry which is preliminary data.</text>
</comment>
<evidence type="ECO:0000313" key="2">
    <source>
        <dbReference type="Proteomes" id="UP000187406"/>
    </source>
</evidence>
<keyword evidence="2" id="KW-1185">Reference proteome</keyword>
<dbReference type="EMBL" id="BDDD01000786">
    <property type="protein sequence ID" value="GAV70146.1"/>
    <property type="molecule type" value="Genomic_DNA"/>
</dbReference>
<dbReference type="STRING" id="3775.A0A1Q3BQ29"/>
<proteinExistence type="predicted"/>
<gene>
    <name evidence="1" type="ORF">CFOL_v3_13644</name>
</gene>
<organism evidence="1 2">
    <name type="scientific">Cephalotus follicularis</name>
    <name type="common">Albany pitcher plant</name>
    <dbReference type="NCBI Taxonomy" id="3775"/>
    <lineage>
        <taxon>Eukaryota</taxon>
        <taxon>Viridiplantae</taxon>
        <taxon>Streptophyta</taxon>
        <taxon>Embryophyta</taxon>
        <taxon>Tracheophyta</taxon>
        <taxon>Spermatophyta</taxon>
        <taxon>Magnoliopsida</taxon>
        <taxon>eudicotyledons</taxon>
        <taxon>Gunneridae</taxon>
        <taxon>Pentapetalae</taxon>
        <taxon>rosids</taxon>
        <taxon>fabids</taxon>
        <taxon>Oxalidales</taxon>
        <taxon>Cephalotaceae</taxon>
        <taxon>Cephalotus</taxon>
    </lineage>
</organism>
<name>A0A1Q3BQ29_CEPFO</name>
<evidence type="ECO:0008006" key="3">
    <source>
        <dbReference type="Google" id="ProtNLM"/>
    </source>
</evidence>
<evidence type="ECO:0000313" key="1">
    <source>
        <dbReference type="EMBL" id="GAV70146.1"/>
    </source>
</evidence>
<dbReference type="CDD" id="cd09272">
    <property type="entry name" value="RNase_HI_RT_Ty1"/>
    <property type="match status" value="1"/>
</dbReference>
<reference evidence="2" key="1">
    <citation type="submission" date="2016-04" db="EMBL/GenBank/DDBJ databases">
        <title>Cephalotus genome sequencing.</title>
        <authorList>
            <person name="Fukushima K."/>
            <person name="Hasebe M."/>
            <person name="Fang X."/>
        </authorList>
    </citation>
    <scope>NUCLEOTIDE SEQUENCE [LARGE SCALE GENOMIC DNA]</scope>
    <source>
        <strain evidence="2">cv. St1</strain>
    </source>
</reference>
<dbReference type="SUPFAM" id="SSF56672">
    <property type="entry name" value="DNA/RNA polymerases"/>
    <property type="match status" value="1"/>
</dbReference>
<accession>A0A1Q3BQ29</accession>
<dbReference type="OrthoDB" id="1688190at2759"/>
<protein>
    <recommendedName>
        <fullName evidence="3">RVT_2 domain-containing protein</fullName>
    </recommendedName>
</protein>
<dbReference type="Proteomes" id="UP000187406">
    <property type="component" value="Unassembled WGS sequence"/>
</dbReference>
<dbReference type="InterPro" id="IPR043502">
    <property type="entry name" value="DNA/RNA_pol_sf"/>
</dbReference>
<dbReference type="AlphaFoldDB" id="A0A1Q3BQ29"/>
<dbReference type="PANTHER" id="PTHR11439:SF511">
    <property type="match status" value="1"/>
</dbReference>
<dbReference type="PANTHER" id="PTHR11439">
    <property type="entry name" value="GAG-POL-RELATED RETROTRANSPOSON"/>
    <property type="match status" value="1"/>
</dbReference>
<feature type="non-terminal residue" evidence="1">
    <location>
        <position position="1"/>
    </location>
</feature>
<sequence>IEVARSSKGICLNKRKYALELISEAGLSGAKPMNTPIEQNVKLTNEEYDVVVAKNGEVIQNDTLLEDAEGYQRLVGRLIYLTITRPDICYSVPILSQFMHKPKESHMKAALRVLRYLKREPGLGILMSSDNTLKLQAYCNSDWASCPMTRRSLTGYCIKLGESWISWKSKKQPNVSKSSAEAEYRAMALTTCESFGFSNCLKI</sequence>